<dbReference type="InterPro" id="IPR029046">
    <property type="entry name" value="LolA/LolB/LppX"/>
</dbReference>
<gene>
    <name evidence="3" type="ORF">DSOUD_3549</name>
</gene>
<keyword evidence="1 2" id="KW-0732">Signal</keyword>
<dbReference type="AlphaFoldDB" id="A0A0M3QGR5"/>
<dbReference type="Pfam" id="PF03548">
    <property type="entry name" value="LolA"/>
    <property type="match status" value="1"/>
</dbReference>
<dbReference type="PANTHER" id="PTHR35869:SF1">
    <property type="entry name" value="OUTER-MEMBRANE LIPOPROTEIN CARRIER PROTEIN"/>
    <property type="match status" value="1"/>
</dbReference>
<evidence type="ECO:0000313" key="3">
    <source>
        <dbReference type="EMBL" id="ALC18263.1"/>
    </source>
</evidence>
<protein>
    <submittedName>
        <fullName evidence="3">Outer membrane lipoprotein-sorting protein</fullName>
    </submittedName>
</protein>
<evidence type="ECO:0000313" key="4">
    <source>
        <dbReference type="Proteomes" id="UP000057158"/>
    </source>
</evidence>
<dbReference type="STRING" id="1603606.DSOUD_3549"/>
<reference evidence="3 4" key="1">
    <citation type="submission" date="2015-07" db="EMBL/GenBank/DDBJ databases">
        <title>Isolation and Genomic Characterization of a Novel Halophilic Metal-Reducing Deltaproteobacterium from the Deep Subsurface.</title>
        <authorList>
            <person name="Badalamenti J.P."/>
            <person name="Summers Z.M."/>
            <person name="Gralnick J.A."/>
            <person name="Bond D.R."/>
        </authorList>
    </citation>
    <scope>NUCLEOTIDE SEQUENCE [LARGE SCALE GENOMIC DNA]</scope>
    <source>
        <strain evidence="3 4">WTL</strain>
    </source>
</reference>
<dbReference type="CDD" id="cd16325">
    <property type="entry name" value="LolA"/>
    <property type="match status" value="1"/>
</dbReference>
<dbReference type="PATRIC" id="fig|1603606.3.peg.3824"/>
<dbReference type="OrthoDB" id="9785727at2"/>
<dbReference type="KEGG" id="des:DSOUD_3549"/>
<dbReference type="RefSeq" id="WP_053552191.1">
    <property type="nucleotide sequence ID" value="NZ_CP010802.1"/>
</dbReference>
<evidence type="ECO:0000256" key="1">
    <source>
        <dbReference type="ARBA" id="ARBA00022729"/>
    </source>
</evidence>
<dbReference type="Gene3D" id="2.50.20.10">
    <property type="entry name" value="Lipoprotein localisation LolA/LolB/LppX"/>
    <property type="match status" value="1"/>
</dbReference>
<organism evidence="3 4">
    <name type="scientific">Desulfuromonas soudanensis</name>
    <dbReference type="NCBI Taxonomy" id="1603606"/>
    <lineage>
        <taxon>Bacteria</taxon>
        <taxon>Pseudomonadati</taxon>
        <taxon>Thermodesulfobacteriota</taxon>
        <taxon>Desulfuromonadia</taxon>
        <taxon>Desulfuromonadales</taxon>
        <taxon>Desulfuromonadaceae</taxon>
        <taxon>Desulfuromonas</taxon>
    </lineage>
</organism>
<evidence type="ECO:0000256" key="2">
    <source>
        <dbReference type="SAM" id="SignalP"/>
    </source>
</evidence>
<dbReference type="SUPFAM" id="SSF89392">
    <property type="entry name" value="Prokaryotic lipoproteins and lipoprotein localization factors"/>
    <property type="match status" value="1"/>
</dbReference>
<name>A0A0M3QGR5_9BACT</name>
<sequence>MRQIAAILLVLLLISANACLAADERIGLSDVIKTLETPFRIDAVGARGTASSAIVDFEADFFQESRLESLDRIQRGRGRVSVLFDRTLTDRVPLTMFYWEYDQPTTQEIISDGKTLWVYLPENAQVIESQIDFTSRERADDPTTFLTGLGNISRDFLITWAEPNQDVEGNYILELRPRRTSAMMQQMQIVVDRDAVLAYTRSGVTGNILPILSSTVTDPNGNRTTIEFSNVRVNRGLSSSRFRFILPAGVEVLRPTGGEMGF</sequence>
<dbReference type="EMBL" id="CP010802">
    <property type="protein sequence ID" value="ALC18263.1"/>
    <property type="molecule type" value="Genomic_DNA"/>
</dbReference>
<dbReference type="Proteomes" id="UP000057158">
    <property type="component" value="Chromosome"/>
</dbReference>
<keyword evidence="3" id="KW-0449">Lipoprotein</keyword>
<dbReference type="InterPro" id="IPR004564">
    <property type="entry name" value="OM_lipoprot_carrier_LolA-like"/>
</dbReference>
<keyword evidence="4" id="KW-1185">Reference proteome</keyword>
<feature type="signal peptide" evidence="2">
    <location>
        <begin position="1"/>
        <end position="21"/>
    </location>
</feature>
<proteinExistence type="predicted"/>
<dbReference type="PANTHER" id="PTHR35869">
    <property type="entry name" value="OUTER-MEMBRANE LIPOPROTEIN CARRIER PROTEIN"/>
    <property type="match status" value="1"/>
</dbReference>
<accession>A0A0M3QGR5</accession>
<feature type="chain" id="PRO_5005787673" evidence="2">
    <location>
        <begin position="22"/>
        <end position="262"/>
    </location>
</feature>